<evidence type="ECO:0000256" key="1">
    <source>
        <dbReference type="ARBA" id="ARBA00022491"/>
    </source>
</evidence>
<evidence type="ECO:0000313" key="6">
    <source>
        <dbReference type="EMBL" id="MBO8435940.1"/>
    </source>
</evidence>
<dbReference type="InterPro" id="IPR028082">
    <property type="entry name" value="Peripla_BP_I"/>
</dbReference>
<protein>
    <submittedName>
        <fullName evidence="6">LacI family DNA-binding transcriptional regulator</fullName>
    </submittedName>
</protein>
<dbReference type="PANTHER" id="PTHR30146:SF148">
    <property type="entry name" value="HTH-TYPE TRANSCRIPTIONAL REPRESSOR PURR-RELATED"/>
    <property type="match status" value="1"/>
</dbReference>
<dbReference type="InterPro" id="IPR010982">
    <property type="entry name" value="Lambda_DNA-bd_dom_sf"/>
</dbReference>
<gene>
    <name evidence="6" type="ORF">IAA97_03065</name>
</gene>
<keyword evidence="1" id="KW-0678">Repressor</keyword>
<organism evidence="6 7">
    <name type="scientific">Candidatus Ornithospirochaeta stercoripullorum</name>
    <dbReference type="NCBI Taxonomy" id="2840899"/>
    <lineage>
        <taxon>Bacteria</taxon>
        <taxon>Pseudomonadati</taxon>
        <taxon>Spirochaetota</taxon>
        <taxon>Spirochaetia</taxon>
        <taxon>Spirochaetales</taxon>
        <taxon>Spirochaetaceae</taxon>
        <taxon>Spirochaetaceae incertae sedis</taxon>
        <taxon>Candidatus Ornithospirochaeta</taxon>
    </lineage>
</organism>
<dbReference type="Proteomes" id="UP000823615">
    <property type="component" value="Unassembled WGS sequence"/>
</dbReference>
<name>A0A9D9E136_9SPIO</name>
<dbReference type="EMBL" id="JADIMT010000039">
    <property type="protein sequence ID" value="MBO8435940.1"/>
    <property type="molecule type" value="Genomic_DNA"/>
</dbReference>
<dbReference type="SUPFAM" id="SSF47413">
    <property type="entry name" value="lambda repressor-like DNA-binding domains"/>
    <property type="match status" value="1"/>
</dbReference>
<dbReference type="SUPFAM" id="SSF53822">
    <property type="entry name" value="Periplasmic binding protein-like I"/>
    <property type="match status" value="1"/>
</dbReference>
<evidence type="ECO:0000256" key="4">
    <source>
        <dbReference type="ARBA" id="ARBA00023163"/>
    </source>
</evidence>
<reference evidence="6" key="1">
    <citation type="submission" date="2020-10" db="EMBL/GenBank/DDBJ databases">
        <authorList>
            <person name="Gilroy R."/>
        </authorList>
    </citation>
    <scope>NUCLEOTIDE SEQUENCE</scope>
    <source>
        <strain evidence="6">7293</strain>
    </source>
</reference>
<dbReference type="Gene3D" id="1.10.260.40">
    <property type="entry name" value="lambda repressor-like DNA-binding domains"/>
    <property type="match status" value="1"/>
</dbReference>
<dbReference type="PROSITE" id="PS50932">
    <property type="entry name" value="HTH_LACI_2"/>
    <property type="match status" value="1"/>
</dbReference>
<evidence type="ECO:0000256" key="3">
    <source>
        <dbReference type="ARBA" id="ARBA00023125"/>
    </source>
</evidence>
<dbReference type="PROSITE" id="PS00356">
    <property type="entry name" value="HTH_LACI_1"/>
    <property type="match status" value="1"/>
</dbReference>
<accession>A0A9D9E136</accession>
<dbReference type="Pfam" id="PF00356">
    <property type="entry name" value="LacI"/>
    <property type="match status" value="1"/>
</dbReference>
<evidence type="ECO:0000256" key="2">
    <source>
        <dbReference type="ARBA" id="ARBA00023015"/>
    </source>
</evidence>
<keyword evidence="4" id="KW-0804">Transcription</keyword>
<evidence type="ECO:0000259" key="5">
    <source>
        <dbReference type="PROSITE" id="PS50932"/>
    </source>
</evidence>
<dbReference type="CDD" id="cd01392">
    <property type="entry name" value="HTH_LacI"/>
    <property type="match status" value="1"/>
</dbReference>
<dbReference type="AlphaFoldDB" id="A0A9D9E136"/>
<dbReference type="GO" id="GO:0000976">
    <property type="term" value="F:transcription cis-regulatory region binding"/>
    <property type="evidence" value="ECO:0007669"/>
    <property type="project" value="TreeGrafter"/>
</dbReference>
<proteinExistence type="predicted"/>
<reference evidence="6" key="2">
    <citation type="journal article" date="2021" name="PeerJ">
        <title>Extensive microbial diversity within the chicken gut microbiome revealed by metagenomics and culture.</title>
        <authorList>
            <person name="Gilroy R."/>
            <person name="Ravi A."/>
            <person name="Getino M."/>
            <person name="Pursley I."/>
            <person name="Horton D.L."/>
            <person name="Alikhan N.F."/>
            <person name="Baker D."/>
            <person name="Gharbi K."/>
            <person name="Hall N."/>
            <person name="Watson M."/>
            <person name="Adriaenssens E.M."/>
            <person name="Foster-Nyarko E."/>
            <person name="Jarju S."/>
            <person name="Secka A."/>
            <person name="Antonio M."/>
            <person name="Oren A."/>
            <person name="Chaudhuri R.R."/>
            <person name="La Ragione R."/>
            <person name="Hildebrand F."/>
            <person name="Pallen M.J."/>
        </authorList>
    </citation>
    <scope>NUCLEOTIDE SEQUENCE</scope>
    <source>
        <strain evidence="6">7293</strain>
    </source>
</reference>
<dbReference type="PANTHER" id="PTHR30146">
    <property type="entry name" value="LACI-RELATED TRANSCRIPTIONAL REPRESSOR"/>
    <property type="match status" value="1"/>
</dbReference>
<keyword evidence="3 6" id="KW-0238">DNA-binding</keyword>
<keyword evidence="2" id="KW-0805">Transcription regulation</keyword>
<dbReference type="Gene3D" id="3.40.50.2300">
    <property type="match status" value="1"/>
</dbReference>
<sequence length="330" mass="36716">MNRRITLSDVALKAGVSRATASAVLSGKAGKGIRVSEDRMKDVIAAANSLGYVPNTAAQHLKKGDDNHIIALFTYENIFPSDYGSEYYHFFLGIQQEAEREDYDVLILNNWARDKSRSSRIRLASGAIMIGVNRDDSDIRALIRQDFPLVFVGRRDIGESLPIHFVTFAYKEAVTEIIELVSAKANGSISYVSSCFSSAEPSADKSYYLHESAEKRGIEVVDIVVSDSLSDDDIRTVLSSSVVIFDRLFIADLFKSAFMARGIVPGRDIFGAILEDDWMNTHSEWTRWENRRSELGALSVRYLVSLLSGKEMIPEEIKIPIIESQSTLGV</sequence>
<evidence type="ECO:0000313" key="7">
    <source>
        <dbReference type="Proteomes" id="UP000823615"/>
    </source>
</evidence>
<feature type="domain" description="HTH lacI-type" evidence="5">
    <location>
        <begin position="5"/>
        <end position="63"/>
    </location>
</feature>
<dbReference type="InterPro" id="IPR000843">
    <property type="entry name" value="HTH_LacI"/>
</dbReference>
<dbReference type="GO" id="GO:0003700">
    <property type="term" value="F:DNA-binding transcription factor activity"/>
    <property type="evidence" value="ECO:0007669"/>
    <property type="project" value="TreeGrafter"/>
</dbReference>
<comment type="caution">
    <text evidence="6">The sequence shown here is derived from an EMBL/GenBank/DDBJ whole genome shotgun (WGS) entry which is preliminary data.</text>
</comment>
<dbReference type="SMART" id="SM00354">
    <property type="entry name" value="HTH_LACI"/>
    <property type="match status" value="1"/>
</dbReference>